<dbReference type="CDD" id="cd16615">
    <property type="entry name" value="RING-HC_ZNF598"/>
    <property type="match status" value="1"/>
</dbReference>
<dbReference type="SMART" id="SM00355">
    <property type="entry name" value="ZnF_C2H2"/>
    <property type="match status" value="2"/>
</dbReference>
<dbReference type="InterPro" id="IPR013083">
    <property type="entry name" value="Znf_RING/FYVE/PHD"/>
</dbReference>
<dbReference type="InterPro" id="IPR013087">
    <property type="entry name" value="Znf_C2H2_type"/>
</dbReference>
<reference evidence="8" key="1">
    <citation type="submission" date="2014-01" db="EMBL/GenBank/DDBJ databases">
        <title>The genome of the white-rot fungus Pycnoporus cinnabarinus: a basidiomycete model with a versatile arsenal for lignocellulosic biomass breakdown.</title>
        <authorList>
            <person name="Levasseur A."/>
            <person name="Lomascolo A."/>
            <person name="Ruiz-Duenas F.J."/>
            <person name="Uzan E."/>
            <person name="Piumi F."/>
            <person name="Kues U."/>
            <person name="Ram A.F.J."/>
            <person name="Murat C."/>
            <person name="Haon M."/>
            <person name="Benoit I."/>
            <person name="Arfi Y."/>
            <person name="Chevret D."/>
            <person name="Drula E."/>
            <person name="Kwon M.J."/>
            <person name="Gouret P."/>
            <person name="Lesage-Meessen L."/>
            <person name="Lombard V."/>
            <person name="Mariette J."/>
            <person name="Noirot C."/>
            <person name="Park J."/>
            <person name="Patyshakuliyeva A."/>
            <person name="Wieneger R.A.B."/>
            <person name="Wosten H.A.B."/>
            <person name="Martin F."/>
            <person name="Coutinho P.M."/>
            <person name="de Vries R."/>
            <person name="Martinez A.T."/>
            <person name="Klopp C."/>
            <person name="Pontarotti P."/>
            <person name="Henrissat B."/>
            <person name="Record E."/>
        </authorList>
    </citation>
    <scope>NUCLEOTIDE SEQUENCE [LARGE SCALE GENOMIC DNA]</scope>
    <source>
        <strain evidence="8">BRFM137</strain>
    </source>
</reference>
<dbReference type="GO" id="GO:0061630">
    <property type="term" value="F:ubiquitin protein ligase activity"/>
    <property type="evidence" value="ECO:0007669"/>
    <property type="project" value="UniProtKB-EC"/>
</dbReference>
<dbReference type="GO" id="GO:0016567">
    <property type="term" value="P:protein ubiquitination"/>
    <property type="evidence" value="ECO:0007669"/>
    <property type="project" value="TreeGrafter"/>
</dbReference>
<evidence type="ECO:0000256" key="4">
    <source>
        <dbReference type="ARBA" id="ARBA00035113"/>
    </source>
</evidence>
<feature type="region of interest" description="Disordered" evidence="6">
    <location>
        <begin position="1"/>
        <end position="53"/>
    </location>
</feature>
<feature type="compositionally biased region" description="Polar residues" evidence="6">
    <location>
        <begin position="44"/>
        <end position="53"/>
    </location>
</feature>
<sequence length="319" mass="35847">MATPTTSTQTRAGNTRGRGGHRGRRGRGGGGGQKNNANGAATRDGQNGHINETDNLSNALAENKQPASAVDVKQDAEADTPAAADEGTVCWICAEPVKYWSLSECNHRTCHVCALRLRALYKKMDCTFCKEPQPSVIFTTSPDAPWSSYTPDKIPYKDAKLSIMFETQEMMEETLILLRFNCPDPQCDFIGNGWSDLKLHTRATHGKLMCDLCIRFKKVFAHEHALYEPSQLPIHLPSMARGHKHANAKQSQQIEGGIHPLCEFCRDCFFSDDELYAHMREKHEECFICKRNDVKDQYFRNYEALVSPDSYAVPEHFDS</sequence>
<comment type="similarity">
    <text evidence="4">Belongs to the ZNF598/HEL2 family.</text>
</comment>
<dbReference type="STRING" id="5643.A0A060SXI2"/>
<dbReference type="PANTHER" id="PTHR22938:SF0">
    <property type="entry name" value="E3 UBIQUITIN-PROTEIN LIGASE ZNF598"/>
    <property type="match status" value="1"/>
</dbReference>
<evidence type="ECO:0000313" key="8">
    <source>
        <dbReference type="EMBL" id="CDO76949.1"/>
    </source>
</evidence>
<dbReference type="AlphaFoldDB" id="A0A060SXI2"/>
<evidence type="ECO:0000256" key="2">
    <source>
        <dbReference type="ARBA" id="ARBA00004906"/>
    </source>
</evidence>
<dbReference type="SUPFAM" id="SSF57850">
    <property type="entry name" value="RING/U-box"/>
    <property type="match status" value="1"/>
</dbReference>
<dbReference type="InterPro" id="IPR041888">
    <property type="entry name" value="RING-HC_ZNF598/HEL2"/>
</dbReference>
<dbReference type="PROSITE" id="PS50089">
    <property type="entry name" value="ZF_RING_2"/>
    <property type="match status" value="1"/>
</dbReference>
<evidence type="ECO:0000256" key="6">
    <source>
        <dbReference type="SAM" id="MobiDB-lite"/>
    </source>
</evidence>
<dbReference type="Pfam" id="PF25447">
    <property type="entry name" value="RING_ZNF598"/>
    <property type="match status" value="1"/>
</dbReference>
<keyword evidence="5" id="KW-0863">Zinc-finger</keyword>
<dbReference type="GO" id="GO:0043022">
    <property type="term" value="F:ribosome binding"/>
    <property type="evidence" value="ECO:0007669"/>
    <property type="project" value="TreeGrafter"/>
</dbReference>
<keyword evidence="5" id="KW-0479">Metal-binding</keyword>
<keyword evidence="9" id="KW-1185">Reference proteome</keyword>
<evidence type="ECO:0000256" key="1">
    <source>
        <dbReference type="ARBA" id="ARBA00000900"/>
    </source>
</evidence>
<accession>A0A060SXI2</accession>
<comment type="pathway">
    <text evidence="2">Protein modification; protein ubiquitination.</text>
</comment>
<gene>
    <name evidence="8" type="ORF">BN946_scf184587.g3</name>
</gene>
<dbReference type="Proteomes" id="UP000029665">
    <property type="component" value="Unassembled WGS sequence"/>
</dbReference>
<dbReference type="GO" id="GO:0072344">
    <property type="term" value="P:rescue of stalled ribosome"/>
    <property type="evidence" value="ECO:0007669"/>
    <property type="project" value="InterPro"/>
</dbReference>
<proteinExistence type="inferred from homology"/>
<comment type="catalytic activity">
    <reaction evidence="1">
        <text>S-ubiquitinyl-[E2 ubiquitin-conjugating enzyme]-L-cysteine + [acceptor protein]-L-lysine = [E2 ubiquitin-conjugating enzyme]-L-cysteine + N(6)-ubiquitinyl-[acceptor protein]-L-lysine.</text>
        <dbReference type="EC" id="2.3.2.27"/>
    </reaction>
</comment>
<evidence type="ECO:0000256" key="5">
    <source>
        <dbReference type="PROSITE-ProRule" id="PRU00175"/>
    </source>
</evidence>
<name>A0A060SXI2_PYCCI</name>
<dbReference type="PANTHER" id="PTHR22938">
    <property type="entry name" value="ZINC FINGER PROTEIN 598"/>
    <property type="match status" value="1"/>
</dbReference>
<dbReference type="OMA" id="DECTICC"/>
<comment type="caution">
    <text evidence="8">The sequence shown here is derived from an EMBL/GenBank/DDBJ whole genome shotgun (WGS) entry which is preliminary data.</text>
</comment>
<dbReference type="EMBL" id="CCBP010000432">
    <property type="protein sequence ID" value="CDO76949.1"/>
    <property type="molecule type" value="Genomic_DNA"/>
</dbReference>
<dbReference type="InterPro" id="IPR044288">
    <property type="entry name" value="ZNF598/HEL2"/>
</dbReference>
<feature type="compositionally biased region" description="Basic residues" evidence="6">
    <location>
        <begin position="18"/>
        <end position="27"/>
    </location>
</feature>
<dbReference type="PROSITE" id="PS00028">
    <property type="entry name" value="ZINC_FINGER_C2H2_1"/>
    <property type="match status" value="1"/>
</dbReference>
<dbReference type="GO" id="GO:0008270">
    <property type="term" value="F:zinc ion binding"/>
    <property type="evidence" value="ECO:0007669"/>
    <property type="project" value="UniProtKB-KW"/>
</dbReference>
<organism evidence="8 9">
    <name type="scientific">Pycnoporus cinnabarinus</name>
    <name type="common">Cinnabar-red polypore</name>
    <name type="synonym">Trametes cinnabarina</name>
    <dbReference type="NCBI Taxonomy" id="5643"/>
    <lineage>
        <taxon>Eukaryota</taxon>
        <taxon>Fungi</taxon>
        <taxon>Dikarya</taxon>
        <taxon>Basidiomycota</taxon>
        <taxon>Agaricomycotina</taxon>
        <taxon>Agaricomycetes</taxon>
        <taxon>Polyporales</taxon>
        <taxon>Polyporaceae</taxon>
        <taxon>Trametes</taxon>
    </lineage>
</organism>
<protein>
    <recommendedName>
        <fullName evidence="3">RING-type E3 ubiquitin transferase</fullName>
        <ecNumber evidence="3">2.3.2.27</ecNumber>
    </recommendedName>
</protein>
<dbReference type="HOGENOM" id="CLU_050881_0_0_1"/>
<evidence type="ECO:0000259" key="7">
    <source>
        <dbReference type="PROSITE" id="PS50089"/>
    </source>
</evidence>
<evidence type="ECO:0000313" key="9">
    <source>
        <dbReference type="Proteomes" id="UP000029665"/>
    </source>
</evidence>
<evidence type="ECO:0000256" key="3">
    <source>
        <dbReference type="ARBA" id="ARBA00012483"/>
    </source>
</evidence>
<dbReference type="OrthoDB" id="3838338at2759"/>
<feature type="domain" description="RING-type" evidence="7">
    <location>
        <begin position="90"/>
        <end position="130"/>
    </location>
</feature>
<keyword evidence="5" id="KW-0862">Zinc</keyword>
<dbReference type="Gene3D" id="3.30.40.10">
    <property type="entry name" value="Zinc/RING finger domain, C3HC4 (zinc finger)"/>
    <property type="match status" value="1"/>
</dbReference>
<dbReference type="InterPro" id="IPR001841">
    <property type="entry name" value="Znf_RING"/>
</dbReference>
<dbReference type="EC" id="2.3.2.27" evidence="3"/>